<feature type="domain" description="Cullin family profile" evidence="4">
    <location>
        <begin position="325"/>
        <end position="550"/>
    </location>
</feature>
<evidence type="ECO:0000256" key="2">
    <source>
        <dbReference type="PROSITE-ProRule" id="PRU00330"/>
    </source>
</evidence>
<proteinExistence type="inferred from homology"/>
<dbReference type="PROSITE" id="PS50069">
    <property type="entry name" value="CULLIN_2"/>
    <property type="match status" value="1"/>
</dbReference>
<reference evidence="5 6" key="2">
    <citation type="journal article" date="2008" name="Bioinformatics">
        <title>Assembly reconciliation.</title>
        <authorList>
            <person name="Zimin A.V."/>
            <person name="Smith D.R."/>
            <person name="Sutton G."/>
            <person name="Yorke J.A."/>
        </authorList>
    </citation>
    <scope>NUCLEOTIDE SEQUENCE [LARGE SCALE GENOMIC DNA]</scope>
    <source>
        <strain evidence="5 6">TSC#14021-0224.01</strain>
    </source>
</reference>
<dbReference type="KEGG" id="der:6545019"/>
<protein>
    <recommendedName>
        <fullName evidence="4">Cullin family profile domain-containing protein</fullName>
    </recommendedName>
</protein>
<name>B3NCX9_DROER</name>
<dbReference type="PANTHER" id="PTHR11932">
    <property type="entry name" value="CULLIN"/>
    <property type="match status" value="1"/>
</dbReference>
<dbReference type="InterPro" id="IPR019559">
    <property type="entry name" value="Cullin_neddylation_domain"/>
</dbReference>
<dbReference type="InterPro" id="IPR036317">
    <property type="entry name" value="Cullin_homology_sf"/>
</dbReference>
<dbReference type="OrthoDB" id="1431934at2759"/>
<evidence type="ECO:0000256" key="1">
    <source>
        <dbReference type="ARBA" id="ARBA00006019"/>
    </source>
</evidence>
<evidence type="ECO:0000256" key="3">
    <source>
        <dbReference type="RuleBase" id="RU003829"/>
    </source>
</evidence>
<dbReference type="InterPro" id="IPR045093">
    <property type="entry name" value="Cullin"/>
</dbReference>
<dbReference type="Pfam" id="PF00888">
    <property type="entry name" value="Cullin"/>
    <property type="match status" value="2"/>
</dbReference>
<dbReference type="InterPro" id="IPR016158">
    <property type="entry name" value="Cullin_homology"/>
</dbReference>
<dbReference type="SMART" id="SM00182">
    <property type="entry name" value="CULLIN"/>
    <property type="match status" value="1"/>
</dbReference>
<dbReference type="InterPro" id="IPR001373">
    <property type="entry name" value="Cullin_N"/>
</dbReference>
<dbReference type="Pfam" id="PF10557">
    <property type="entry name" value="Cullin_Nedd8"/>
    <property type="match status" value="1"/>
</dbReference>
<dbReference type="Gene3D" id="1.20.1310.10">
    <property type="entry name" value="Cullin Repeats"/>
    <property type="match status" value="2"/>
</dbReference>
<dbReference type="GO" id="GO:0031625">
    <property type="term" value="F:ubiquitin protein ligase binding"/>
    <property type="evidence" value="ECO:0007669"/>
    <property type="project" value="InterPro"/>
</dbReference>
<comment type="similarity">
    <text evidence="1 2 3">Belongs to the cullin family.</text>
</comment>
<organism evidence="5 6">
    <name type="scientific">Drosophila erecta</name>
    <name type="common">Fruit fly</name>
    <dbReference type="NCBI Taxonomy" id="7220"/>
    <lineage>
        <taxon>Eukaryota</taxon>
        <taxon>Metazoa</taxon>
        <taxon>Ecdysozoa</taxon>
        <taxon>Arthropoda</taxon>
        <taxon>Hexapoda</taxon>
        <taxon>Insecta</taxon>
        <taxon>Pterygota</taxon>
        <taxon>Neoptera</taxon>
        <taxon>Endopterygota</taxon>
        <taxon>Diptera</taxon>
        <taxon>Brachycera</taxon>
        <taxon>Muscomorpha</taxon>
        <taxon>Ephydroidea</taxon>
        <taxon>Drosophilidae</taxon>
        <taxon>Drosophila</taxon>
        <taxon>Sophophora</taxon>
    </lineage>
</organism>
<accession>B3NCX9</accession>
<dbReference type="SMART" id="SM00884">
    <property type="entry name" value="Cullin_Nedd8"/>
    <property type="match status" value="1"/>
</dbReference>
<dbReference type="Gene3D" id="1.10.10.10">
    <property type="entry name" value="Winged helix-like DNA-binding domain superfamily/Winged helix DNA-binding domain"/>
    <property type="match status" value="1"/>
</dbReference>
<reference evidence="5 6" key="1">
    <citation type="journal article" date="2007" name="Nature">
        <title>Evolution of genes and genomes on the Drosophila phylogeny.</title>
        <authorList>
            <consortium name="Drosophila 12 Genomes Consortium"/>
            <person name="Clark A.G."/>
            <person name="Eisen M.B."/>
            <person name="Smith D.R."/>
            <person name="Bergman C.M."/>
            <person name="Oliver B."/>
            <person name="Markow T.A."/>
            <person name="Kaufman T.C."/>
            <person name="Kellis M."/>
            <person name="Gelbart W."/>
            <person name="Iyer V.N."/>
            <person name="Pollard D.A."/>
            <person name="Sackton T.B."/>
            <person name="Larracuente A.M."/>
            <person name="Singh N.D."/>
            <person name="Abad J.P."/>
            <person name="Abt D.N."/>
            <person name="Adryan B."/>
            <person name="Aguade M."/>
            <person name="Akashi H."/>
            <person name="Anderson W.W."/>
            <person name="Aquadro C.F."/>
            <person name="Ardell D.H."/>
            <person name="Arguello R."/>
            <person name="Artieri C.G."/>
            <person name="Barbash D.A."/>
            <person name="Barker D."/>
            <person name="Barsanti P."/>
            <person name="Batterham P."/>
            <person name="Batzoglou S."/>
            <person name="Begun D."/>
            <person name="Bhutkar A."/>
            <person name="Blanco E."/>
            <person name="Bosak S.A."/>
            <person name="Bradley R.K."/>
            <person name="Brand A.D."/>
            <person name="Brent M.R."/>
            <person name="Brooks A.N."/>
            <person name="Brown R.H."/>
            <person name="Butlin R.K."/>
            <person name="Caggese C."/>
            <person name="Calvi B.R."/>
            <person name="Bernardo de Carvalho A."/>
            <person name="Caspi A."/>
            <person name="Castrezana S."/>
            <person name="Celniker S.E."/>
            <person name="Chang J.L."/>
            <person name="Chapple C."/>
            <person name="Chatterji S."/>
            <person name="Chinwalla A."/>
            <person name="Civetta A."/>
            <person name="Clifton S.W."/>
            <person name="Comeron J.M."/>
            <person name="Costello J.C."/>
            <person name="Coyne J.A."/>
            <person name="Daub J."/>
            <person name="David R.G."/>
            <person name="Delcher A.L."/>
            <person name="Delehaunty K."/>
            <person name="Do C.B."/>
            <person name="Ebling H."/>
            <person name="Edwards K."/>
            <person name="Eickbush T."/>
            <person name="Evans J.D."/>
            <person name="Filipski A."/>
            <person name="Findeiss S."/>
            <person name="Freyhult E."/>
            <person name="Fulton L."/>
            <person name="Fulton R."/>
            <person name="Garcia A.C."/>
            <person name="Gardiner A."/>
            <person name="Garfield D.A."/>
            <person name="Garvin B.E."/>
            <person name="Gibson G."/>
            <person name="Gilbert D."/>
            <person name="Gnerre S."/>
            <person name="Godfrey J."/>
            <person name="Good R."/>
            <person name="Gotea V."/>
            <person name="Gravely B."/>
            <person name="Greenberg A.J."/>
            <person name="Griffiths-Jones S."/>
            <person name="Gross S."/>
            <person name="Guigo R."/>
            <person name="Gustafson E.A."/>
            <person name="Haerty W."/>
            <person name="Hahn M.W."/>
            <person name="Halligan D.L."/>
            <person name="Halpern A.L."/>
            <person name="Halter G.M."/>
            <person name="Han M.V."/>
            <person name="Heger A."/>
            <person name="Hillier L."/>
            <person name="Hinrichs A.S."/>
            <person name="Holmes I."/>
            <person name="Hoskins R.A."/>
            <person name="Hubisz M.J."/>
            <person name="Hultmark D."/>
            <person name="Huntley M.A."/>
            <person name="Jaffe D.B."/>
            <person name="Jagadeeshan S."/>
            <person name="Jeck W.R."/>
            <person name="Johnson J."/>
            <person name="Jones C.D."/>
            <person name="Jordan W.C."/>
            <person name="Karpen G.H."/>
            <person name="Kataoka E."/>
            <person name="Keightley P.D."/>
            <person name="Kheradpour P."/>
            <person name="Kirkness E.F."/>
            <person name="Koerich L.B."/>
            <person name="Kristiansen K."/>
            <person name="Kudrna D."/>
            <person name="Kulathinal R.J."/>
            <person name="Kumar S."/>
            <person name="Kwok R."/>
            <person name="Lander E."/>
            <person name="Langley C.H."/>
            <person name="Lapoint R."/>
            <person name="Lazzaro B.P."/>
            <person name="Lee S.J."/>
            <person name="Levesque L."/>
            <person name="Li R."/>
            <person name="Lin C.F."/>
            <person name="Lin M.F."/>
            <person name="Lindblad-Toh K."/>
            <person name="Llopart A."/>
            <person name="Long M."/>
            <person name="Low L."/>
            <person name="Lozovsky E."/>
            <person name="Lu J."/>
            <person name="Luo M."/>
            <person name="Machado C.A."/>
            <person name="Makalowski W."/>
            <person name="Marzo M."/>
            <person name="Matsuda M."/>
            <person name="Matzkin L."/>
            <person name="McAllister B."/>
            <person name="McBride C.S."/>
            <person name="McKernan B."/>
            <person name="McKernan K."/>
            <person name="Mendez-Lago M."/>
            <person name="Minx P."/>
            <person name="Mollenhauer M.U."/>
            <person name="Montooth K."/>
            <person name="Mount S.M."/>
            <person name="Mu X."/>
            <person name="Myers E."/>
            <person name="Negre B."/>
            <person name="Newfeld S."/>
            <person name="Nielsen R."/>
            <person name="Noor M.A."/>
            <person name="O'Grady P."/>
            <person name="Pachter L."/>
            <person name="Papaceit M."/>
            <person name="Parisi M.J."/>
            <person name="Parisi M."/>
            <person name="Parts L."/>
            <person name="Pedersen J.S."/>
            <person name="Pesole G."/>
            <person name="Phillippy A.M."/>
            <person name="Ponting C.P."/>
            <person name="Pop M."/>
            <person name="Porcelli D."/>
            <person name="Powell J.R."/>
            <person name="Prohaska S."/>
            <person name="Pruitt K."/>
            <person name="Puig M."/>
            <person name="Quesneville H."/>
            <person name="Ram K.R."/>
            <person name="Rand D."/>
            <person name="Rasmussen M.D."/>
            <person name="Reed L.K."/>
            <person name="Reenan R."/>
            <person name="Reily A."/>
            <person name="Remington K.A."/>
            <person name="Rieger T.T."/>
            <person name="Ritchie M.G."/>
            <person name="Robin C."/>
            <person name="Rogers Y.H."/>
            <person name="Rohde C."/>
            <person name="Rozas J."/>
            <person name="Rubenfield M.J."/>
            <person name="Ruiz A."/>
            <person name="Russo S."/>
            <person name="Salzberg S.L."/>
            <person name="Sanchez-Gracia A."/>
            <person name="Saranga D.J."/>
            <person name="Sato H."/>
            <person name="Schaeffer S.W."/>
            <person name="Schatz M.C."/>
            <person name="Schlenke T."/>
            <person name="Schwartz R."/>
            <person name="Segarra C."/>
            <person name="Singh R.S."/>
            <person name="Sirot L."/>
            <person name="Sirota M."/>
            <person name="Sisneros N.B."/>
            <person name="Smith C.D."/>
            <person name="Smith T.F."/>
            <person name="Spieth J."/>
            <person name="Stage D.E."/>
            <person name="Stark A."/>
            <person name="Stephan W."/>
            <person name="Strausberg R.L."/>
            <person name="Strempel S."/>
            <person name="Sturgill D."/>
            <person name="Sutton G."/>
            <person name="Sutton G.G."/>
            <person name="Tao W."/>
            <person name="Teichmann S."/>
            <person name="Tobari Y.N."/>
            <person name="Tomimura Y."/>
            <person name="Tsolas J.M."/>
            <person name="Valente V.L."/>
            <person name="Venter E."/>
            <person name="Venter J.C."/>
            <person name="Vicario S."/>
            <person name="Vieira F.G."/>
            <person name="Vilella A.J."/>
            <person name="Villasante A."/>
            <person name="Walenz B."/>
            <person name="Wang J."/>
            <person name="Wasserman M."/>
            <person name="Watts T."/>
            <person name="Wilson D."/>
            <person name="Wilson R.K."/>
            <person name="Wing R.A."/>
            <person name="Wolfner M.F."/>
            <person name="Wong A."/>
            <person name="Wong G.K."/>
            <person name="Wu C.I."/>
            <person name="Wu G."/>
            <person name="Yamamoto D."/>
            <person name="Yang H.P."/>
            <person name="Yang S.P."/>
            <person name="Yorke J.A."/>
            <person name="Yoshida K."/>
            <person name="Zdobnov E."/>
            <person name="Zhang P."/>
            <person name="Zhang Y."/>
            <person name="Zimin A.V."/>
            <person name="Baldwin J."/>
            <person name="Abdouelleil A."/>
            <person name="Abdulkadir J."/>
            <person name="Abebe A."/>
            <person name="Abera B."/>
            <person name="Abreu J."/>
            <person name="Acer S.C."/>
            <person name="Aftuck L."/>
            <person name="Alexander A."/>
            <person name="An P."/>
            <person name="Anderson E."/>
            <person name="Anderson S."/>
            <person name="Arachi H."/>
            <person name="Azer M."/>
            <person name="Bachantsang P."/>
            <person name="Barry A."/>
            <person name="Bayul T."/>
            <person name="Berlin A."/>
            <person name="Bessette D."/>
            <person name="Bloom T."/>
            <person name="Blye J."/>
            <person name="Boguslavskiy L."/>
            <person name="Bonnet C."/>
            <person name="Boukhgalter B."/>
            <person name="Bourzgui I."/>
            <person name="Brown A."/>
            <person name="Cahill P."/>
            <person name="Channer S."/>
            <person name="Cheshatsang Y."/>
            <person name="Chuda L."/>
            <person name="Citroen M."/>
            <person name="Collymore A."/>
            <person name="Cooke P."/>
            <person name="Costello M."/>
            <person name="D'Aco K."/>
            <person name="Daza R."/>
            <person name="De Haan G."/>
            <person name="DeGray S."/>
            <person name="DeMaso C."/>
            <person name="Dhargay N."/>
            <person name="Dooley K."/>
            <person name="Dooley E."/>
            <person name="Doricent M."/>
            <person name="Dorje P."/>
            <person name="Dorjee K."/>
            <person name="Dupes A."/>
            <person name="Elong R."/>
            <person name="Falk J."/>
            <person name="Farina A."/>
            <person name="Faro S."/>
            <person name="Ferguson D."/>
            <person name="Fisher S."/>
            <person name="Foley C.D."/>
            <person name="Franke A."/>
            <person name="Friedrich D."/>
            <person name="Gadbois L."/>
            <person name="Gearin G."/>
            <person name="Gearin C.R."/>
            <person name="Giannoukos G."/>
            <person name="Goode T."/>
            <person name="Graham J."/>
            <person name="Grandbois E."/>
            <person name="Grewal S."/>
            <person name="Gyaltsen K."/>
            <person name="Hafez N."/>
            <person name="Hagos B."/>
            <person name="Hall J."/>
            <person name="Henson C."/>
            <person name="Hollinger A."/>
            <person name="Honan T."/>
            <person name="Huard M.D."/>
            <person name="Hughes L."/>
            <person name="Hurhula B."/>
            <person name="Husby M.E."/>
            <person name="Kamat A."/>
            <person name="Kanga B."/>
            <person name="Kashin S."/>
            <person name="Khazanovich D."/>
            <person name="Kisner P."/>
            <person name="Lance K."/>
            <person name="Lara M."/>
            <person name="Lee W."/>
            <person name="Lennon N."/>
            <person name="Letendre F."/>
            <person name="LeVine R."/>
            <person name="Lipovsky A."/>
            <person name="Liu X."/>
            <person name="Liu J."/>
            <person name="Liu S."/>
            <person name="Lokyitsang T."/>
            <person name="Lokyitsang Y."/>
            <person name="Lubonja R."/>
            <person name="Lui A."/>
            <person name="MacDonald P."/>
            <person name="Magnisalis V."/>
            <person name="Maru K."/>
            <person name="Matthews C."/>
            <person name="McCusker W."/>
            <person name="McDonough S."/>
            <person name="Mehta T."/>
            <person name="Meldrim J."/>
            <person name="Meneus L."/>
            <person name="Mihai O."/>
            <person name="Mihalev A."/>
            <person name="Mihova T."/>
            <person name="Mittelman R."/>
            <person name="Mlenga V."/>
            <person name="Montmayeur A."/>
            <person name="Mulrain L."/>
            <person name="Navidi A."/>
            <person name="Naylor J."/>
            <person name="Negash T."/>
            <person name="Nguyen T."/>
            <person name="Nguyen N."/>
            <person name="Nicol R."/>
            <person name="Norbu C."/>
            <person name="Norbu N."/>
            <person name="Novod N."/>
            <person name="O'Neill B."/>
            <person name="Osman S."/>
            <person name="Markiewicz E."/>
            <person name="Oyono O.L."/>
            <person name="Patti C."/>
            <person name="Phunkhang P."/>
            <person name="Pierre F."/>
            <person name="Priest M."/>
            <person name="Raghuraman S."/>
            <person name="Rege F."/>
            <person name="Reyes R."/>
            <person name="Rise C."/>
            <person name="Rogov P."/>
            <person name="Ross K."/>
            <person name="Ryan E."/>
            <person name="Settipalli S."/>
            <person name="Shea T."/>
            <person name="Sherpa N."/>
            <person name="Shi L."/>
            <person name="Shih D."/>
            <person name="Sparrow T."/>
            <person name="Spaulding J."/>
            <person name="Stalker J."/>
            <person name="Stange-Thomann N."/>
            <person name="Stavropoulos S."/>
            <person name="Stone C."/>
            <person name="Strader C."/>
            <person name="Tesfaye S."/>
            <person name="Thomson T."/>
            <person name="Thoulutsang Y."/>
            <person name="Thoulutsang D."/>
            <person name="Topham K."/>
            <person name="Topping I."/>
            <person name="Tsamla T."/>
            <person name="Vassiliev H."/>
            <person name="Vo A."/>
            <person name="Wangchuk T."/>
            <person name="Wangdi T."/>
            <person name="Weiand M."/>
            <person name="Wilkinson J."/>
            <person name="Wilson A."/>
            <person name="Yadav S."/>
            <person name="Young G."/>
            <person name="Yu Q."/>
            <person name="Zembek L."/>
            <person name="Zhong D."/>
            <person name="Zimmer A."/>
            <person name="Zwirko Z."/>
            <person name="Jaffe D.B."/>
            <person name="Alvarez P."/>
            <person name="Brockman W."/>
            <person name="Butler J."/>
            <person name="Chin C."/>
            <person name="Gnerre S."/>
            <person name="Grabherr M."/>
            <person name="Kleber M."/>
            <person name="Mauceli E."/>
            <person name="MacCallum I."/>
        </authorList>
    </citation>
    <scope>NUCLEOTIDE SEQUENCE [LARGE SCALE GENOMIC DNA]</scope>
    <source>
        <strain evidence="5 6">TSC#14021-0224.01</strain>
    </source>
</reference>
<dbReference type="InterPro" id="IPR059120">
    <property type="entry name" value="Cullin-like_AB"/>
</dbReference>
<dbReference type="GO" id="GO:0006511">
    <property type="term" value="P:ubiquitin-dependent protein catabolic process"/>
    <property type="evidence" value="ECO:0007669"/>
    <property type="project" value="InterPro"/>
</dbReference>
<evidence type="ECO:0000259" key="4">
    <source>
        <dbReference type="PROSITE" id="PS50069"/>
    </source>
</evidence>
<keyword evidence="6" id="KW-1185">Reference proteome</keyword>
<evidence type="ECO:0000313" key="5">
    <source>
        <dbReference type="EMBL" id="EDV51635.2"/>
    </source>
</evidence>
<dbReference type="InterPro" id="IPR036390">
    <property type="entry name" value="WH_DNA-bd_sf"/>
</dbReference>
<dbReference type="HOGENOM" id="CLU_004747_6_1_1"/>
<dbReference type="InterPro" id="IPR016159">
    <property type="entry name" value="Cullin_repeat-like_dom_sf"/>
</dbReference>
<dbReference type="Gene3D" id="3.30.230.130">
    <property type="entry name" value="Cullin, Chain C, Domain 2"/>
    <property type="match status" value="1"/>
</dbReference>
<gene>
    <name evidence="5" type="primary">Dere\GG13790</name>
    <name evidence="5" type="synonym">dere_GLEANR_14023</name>
    <name evidence="5" type="synonym">GG13790</name>
    <name evidence="5" type="ORF">Dere_GG13790</name>
</gene>
<dbReference type="SUPFAM" id="SSF74788">
    <property type="entry name" value="Cullin repeat-like"/>
    <property type="match status" value="1"/>
</dbReference>
<dbReference type="AlphaFoldDB" id="B3NCX9"/>
<evidence type="ECO:0000313" key="6">
    <source>
        <dbReference type="Proteomes" id="UP000008711"/>
    </source>
</evidence>
<dbReference type="SUPFAM" id="SSF46785">
    <property type="entry name" value="Winged helix' DNA-binding domain"/>
    <property type="match status" value="1"/>
</dbReference>
<dbReference type="SUPFAM" id="SSF75632">
    <property type="entry name" value="Cullin homology domain"/>
    <property type="match status" value="1"/>
</dbReference>
<dbReference type="InterPro" id="IPR036388">
    <property type="entry name" value="WH-like_DNA-bd_sf"/>
</dbReference>
<dbReference type="Pfam" id="PF26557">
    <property type="entry name" value="Cullin_AB"/>
    <property type="match status" value="1"/>
</dbReference>
<dbReference type="eggNOG" id="KOG2166">
    <property type="taxonomic scope" value="Eukaryota"/>
</dbReference>
<sequence length="667" mass="78907">MNHKDKQTHCIESLGILWQTTSEFLRQIFDDHIPFDGQQILKFYSHIYQYFSTWAPNMNAPSQYGGTYIYAWLGSDLTLRLKNISKAIKNQEYRDDLIAKYVEHWLQYQKSCEILDKGCLYINRNWVERERFEGRKYIQPVYRMAMIKWKEEVFRPIDRELVNAITTNLRQKNSESTKALVYQVLQSIVELYANDEKQEVPVLSKLENVFMKDVVCFYKTSTMAEFQRIIVSNDHTDFKHFLKYACLAMPEIEDGFEFRAFLRSHLAAQLQEAIAKSLTCKDYIQAIFGVRNSTLTRAIRDHKNLLAIVDRVCADAINKVDEERNPISLIVMYADELMRKKQESEKAIIEELKRIVVLVEFLNDKDTFIRFYWNMLRIRQIKETSASDGNESTMISLLSKKFGDLLIWDLRQQLKELELSRIIKSQFQDHLNFKGVKLGFDFRPKCFQKKNEPNFKFTFPDELQQASMEFSMFLKYHSRNERKIFEFNNNLSSGEISCHLNQSIHIIELSTFQMAILLLFNRHERITEQDMALALGVEVETLKGKLKFLNQKQLLIYNGAFVEVNMNFTNKKRRLDFISYKTKIRKLDDNCITELKIRRANQTDAAIARIMKKNRELEHSELISHVFEELKNLFTPQVGYIRERLEALLNMKCPCVERCKSGTYRYV</sequence>
<dbReference type="Proteomes" id="UP000008711">
    <property type="component" value="Unassembled WGS sequence"/>
</dbReference>
<dbReference type="EMBL" id="CH954178">
    <property type="protein sequence ID" value="EDV51635.2"/>
    <property type="molecule type" value="Genomic_DNA"/>
</dbReference>